<name>A0A0K9NQ26_ZOSMR</name>
<evidence type="ECO:0000313" key="2">
    <source>
        <dbReference type="Proteomes" id="UP000036987"/>
    </source>
</evidence>
<dbReference type="AlphaFoldDB" id="A0A0K9NQ26"/>
<reference evidence="2" key="1">
    <citation type="journal article" date="2016" name="Nature">
        <title>The genome of the seagrass Zostera marina reveals angiosperm adaptation to the sea.</title>
        <authorList>
            <person name="Olsen J.L."/>
            <person name="Rouze P."/>
            <person name="Verhelst B."/>
            <person name="Lin Y.-C."/>
            <person name="Bayer T."/>
            <person name="Collen J."/>
            <person name="Dattolo E."/>
            <person name="De Paoli E."/>
            <person name="Dittami S."/>
            <person name="Maumus F."/>
            <person name="Michel G."/>
            <person name="Kersting A."/>
            <person name="Lauritano C."/>
            <person name="Lohaus R."/>
            <person name="Toepel M."/>
            <person name="Tonon T."/>
            <person name="Vanneste K."/>
            <person name="Amirebrahimi M."/>
            <person name="Brakel J."/>
            <person name="Bostroem C."/>
            <person name="Chovatia M."/>
            <person name="Grimwood J."/>
            <person name="Jenkins J.W."/>
            <person name="Jueterbock A."/>
            <person name="Mraz A."/>
            <person name="Stam W.T."/>
            <person name="Tice H."/>
            <person name="Bornberg-Bauer E."/>
            <person name="Green P.J."/>
            <person name="Pearson G.A."/>
            <person name="Procaccini G."/>
            <person name="Duarte C.M."/>
            <person name="Schmutz J."/>
            <person name="Reusch T.B.H."/>
            <person name="Van de Peer Y."/>
        </authorList>
    </citation>
    <scope>NUCLEOTIDE SEQUENCE [LARGE SCALE GENOMIC DNA]</scope>
    <source>
        <strain evidence="2">cv. Finnish</strain>
    </source>
</reference>
<accession>A0A0K9NQ26</accession>
<protein>
    <submittedName>
        <fullName evidence="1">Uncharacterized protein</fullName>
    </submittedName>
</protein>
<gene>
    <name evidence="1" type="ORF">ZOSMA_74G00440</name>
</gene>
<keyword evidence="2" id="KW-1185">Reference proteome</keyword>
<dbReference type="Proteomes" id="UP000036987">
    <property type="component" value="Unassembled WGS sequence"/>
</dbReference>
<dbReference type="PANTHER" id="PTHR36790">
    <property type="entry name" value="MYELIN TRANSCRIPTION FACTOR"/>
    <property type="match status" value="1"/>
</dbReference>
<dbReference type="PANTHER" id="PTHR36790:SF1">
    <property type="entry name" value="MYELIN TRANSCRIPTION FACTOR"/>
    <property type="match status" value="1"/>
</dbReference>
<sequence length="174" mass="20071">MSSPSVSNLKTSIFFYSISLPVEKKMESLTPKSHRTPLKQLNSIPADSAPVSAKAKRKTVEERGCRMAVEVSLADELGAIRRKGERVKAERKRMDMILREMDFVLDRKIAEMERRWVEQKKVEDDLKQCVASIKDPFLELELRFLLDGAFFPVRSLREMEKSKKTALLRLTQLD</sequence>
<proteinExistence type="predicted"/>
<organism evidence="1 2">
    <name type="scientific">Zostera marina</name>
    <name type="common">Eelgrass</name>
    <dbReference type="NCBI Taxonomy" id="29655"/>
    <lineage>
        <taxon>Eukaryota</taxon>
        <taxon>Viridiplantae</taxon>
        <taxon>Streptophyta</taxon>
        <taxon>Embryophyta</taxon>
        <taxon>Tracheophyta</taxon>
        <taxon>Spermatophyta</taxon>
        <taxon>Magnoliopsida</taxon>
        <taxon>Liliopsida</taxon>
        <taxon>Zosteraceae</taxon>
        <taxon>Zostera</taxon>
    </lineage>
</organism>
<comment type="caution">
    <text evidence="1">The sequence shown here is derived from an EMBL/GenBank/DDBJ whole genome shotgun (WGS) entry which is preliminary data.</text>
</comment>
<evidence type="ECO:0000313" key="1">
    <source>
        <dbReference type="EMBL" id="KMZ58703.1"/>
    </source>
</evidence>
<dbReference type="EMBL" id="LFYR01001898">
    <property type="protein sequence ID" value="KMZ58703.1"/>
    <property type="molecule type" value="Genomic_DNA"/>
</dbReference>
<dbReference type="OrthoDB" id="982181at2759"/>